<organism evidence="1">
    <name type="scientific">viral metagenome</name>
    <dbReference type="NCBI Taxonomy" id="1070528"/>
    <lineage>
        <taxon>unclassified sequences</taxon>
        <taxon>metagenomes</taxon>
        <taxon>organismal metagenomes</taxon>
    </lineage>
</organism>
<proteinExistence type="predicted"/>
<accession>A0A6H1ZXM0</accession>
<reference evidence="1" key="1">
    <citation type="submission" date="2020-03" db="EMBL/GenBank/DDBJ databases">
        <title>The deep terrestrial virosphere.</title>
        <authorList>
            <person name="Holmfeldt K."/>
            <person name="Nilsson E."/>
            <person name="Simone D."/>
            <person name="Lopez-Fernandez M."/>
            <person name="Wu X."/>
            <person name="de Brujin I."/>
            <person name="Lundin D."/>
            <person name="Andersson A."/>
            <person name="Bertilsson S."/>
            <person name="Dopson M."/>
        </authorList>
    </citation>
    <scope>NUCLEOTIDE SEQUENCE</scope>
    <source>
        <strain evidence="1">TM448A02610</strain>
    </source>
</reference>
<dbReference type="AlphaFoldDB" id="A0A6H1ZXM0"/>
<dbReference type="EMBL" id="MT144330">
    <property type="protein sequence ID" value="QJA52314.1"/>
    <property type="molecule type" value="Genomic_DNA"/>
</dbReference>
<protein>
    <submittedName>
        <fullName evidence="1">Uncharacterized protein</fullName>
    </submittedName>
</protein>
<sequence>MKIINIEAGEIFCIEGTKTYPKLKLDTGYVDMRDEILQRSLANTANRNCELMTEKEVETEFKKYGMTMDDVKNLKRELSVRFN</sequence>
<evidence type="ECO:0000313" key="1">
    <source>
        <dbReference type="EMBL" id="QJA52314.1"/>
    </source>
</evidence>
<name>A0A6H1ZXM0_9ZZZZ</name>
<gene>
    <name evidence="1" type="ORF">TM448A02610_0005</name>
</gene>